<dbReference type="Pfam" id="PF00364">
    <property type="entry name" value="Biotin_lipoyl"/>
    <property type="match status" value="1"/>
</dbReference>
<dbReference type="PANTHER" id="PTHR45728">
    <property type="entry name" value="ACETYL-COA CARBOXYLASE, ISOFORM A"/>
    <property type="match status" value="1"/>
</dbReference>
<keyword evidence="22" id="KW-1185">Reference proteome</keyword>
<dbReference type="GO" id="GO:0046872">
    <property type="term" value="F:metal ion binding"/>
    <property type="evidence" value="ECO:0007669"/>
    <property type="project" value="InterPro"/>
</dbReference>
<evidence type="ECO:0000256" key="10">
    <source>
        <dbReference type="ARBA" id="ARBA00023267"/>
    </source>
</evidence>
<dbReference type="FunFam" id="3.40.50.20:FF:000005">
    <property type="entry name" value="acetyl-CoA carboxylase isoform X2"/>
    <property type="match status" value="1"/>
</dbReference>
<evidence type="ECO:0000256" key="14">
    <source>
        <dbReference type="PROSITE-ProRule" id="PRU00409"/>
    </source>
</evidence>
<accession>A0A7M7NZM6</accession>
<dbReference type="KEGG" id="spu:590371"/>
<feature type="compositionally biased region" description="Low complexity" evidence="15">
    <location>
        <begin position="1304"/>
        <end position="1314"/>
    </location>
</feature>
<evidence type="ECO:0000256" key="9">
    <source>
        <dbReference type="ARBA" id="ARBA00023160"/>
    </source>
</evidence>
<dbReference type="InterPro" id="IPR034733">
    <property type="entry name" value="AcCoA_carboxyl_beta"/>
</dbReference>
<evidence type="ECO:0000313" key="22">
    <source>
        <dbReference type="Proteomes" id="UP000007110"/>
    </source>
</evidence>
<name>A0A7M7NZM6_STRPU</name>
<organism evidence="21 22">
    <name type="scientific">Strongylocentrotus purpuratus</name>
    <name type="common">Purple sea urchin</name>
    <dbReference type="NCBI Taxonomy" id="7668"/>
    <lineage>
        <taxon>Eukaryota</taxon>
        <taxon>Metazoa</taxon>
        <taxon>Echinodermata</taxon>
        <taxon>Eleutherozoa</taxon>
        <taxon>Echinozoa</taxon>
        <taxon>Echinoidea</taxon>
        <taxon>Euechinoidea</taxon>
        <taxon>Echinacea</taxon>
        <taxon>Camarodonta</taxon>
        <taxon>Echinidea</taxon>
        <taxon>Strongylocentrotidae</taxon>
        <taxon>Strongylocentrotus</taxon>
    </lineage>
</organism>
<dbReference type="InterPro" id="IPR011054">
    <property type="entry name" value="Rudment_hybrid_motif"/>
</dbReference>
<dbReference type="Pfam" id="PF01039">
    <property type="entry name" value="Carboxyl_trans"/>
    <property type="match status" value="1"/>
</dbReference>
<dbReference type="CDD" id="cd06850">
    <property type="entry name" value="biotinyl_domain"/>
    <property type="match status" value="1"/>
</dbReference>
<evidence type="ECO:0000256" key="4">
    <source>
        <dbReference type="ARBA" id="ARBA00022598"/>
    </source>
</evidence>
<evidence type="ECO:0000259" key="16">
    <source>
        <dbReference type="PROSITE" id="PS50968"/>
    </source>
</evidence>
<keyword evidence="6" id="KW-0276">Fatty acid metabolism</keyword>
<keyword evidence="9" id="KW-0275">Fatty acid biosynthesis</keyword>
<feature type="domain" description="CoA carboxyltransferase C-terminal" evidence="20">
    <location>
        <begin position="2037"/>
        <end position="2353"/>
    </location>
</feature>
<dbReference type="FunFam" id="3.30.1490.20:FF:000003">
    <property type="entry name" value="acetyl-CoA carboxylase isoform X1"/>
    <property type="match status" value="1"/>
</dbReference>
<dbReference type="InterPro" id="IPR011053">
    <property type="entry name" value="Single_hybrid_motif"/>
</dbReference>
<dbReference type="Gene3D" id="3.40.50.20">
    <property type="match status" value="1"/>
</dbReference>
<dbReference type="SUPFAM" id="SSF51246">
    <property type="entry name" value="Rudiment single hybrid motif"/>
    <property type="match status" value="1"/>
</dbReference>
<dbReference type="GeneID" id="590371"/>
<evidence type="ECO:0008006" key="23">
    <source>
        <dbReference type="Google" id="ProtNLM"/>
    </source>
</evidence>
<evidence type="ECO:0000256" key="3">
    <source>
        <dbReference type="ARBA" id="ARBA00022516"/>
    </source>
</evidence>
<dbReference type="InterPro" id="IPR005479">
    <property type="entry name" value="CPAse_ATP-bd"/>
</dbReference>
<dbReference type="GO" id="GO:0004075">
    <property type="term" value="F:biotin carboxylase activity"/>
    <property type="evidence" value="ECO:0007669"/>
    <property type="project" value="UniProtKB-EC"/>
</dbReference>
<dbReference type="RefSeq" id="XP_030843920.1">
    <property type="nucleotide sequence ID" value="XM_030988060.1"/>
</dbReference>
<dbReference type="Gene3D" id="3.30.1490.20">
    <property type="entry name" value="ATP-grasp fold, A domain"/>
    <property type="match status" value="1"/>
</dbReference>
<dbReference type="PROSITE" id="PS50980">
    <property type="entry name" value="COA_CT_NTER"/>
    <property type="match status" value="1"/>
</dbReference>
<dbReference type="PROSITE" id="PS50968">
    <property type="entry name" value="BIOTINYL_LIPOYL"/>
    <property type="match status" value="1"/>
</dbReference>
<reference evidence="22" key="1">
    <citation type="submission" date="2015-02" db="EMBL/GenBank/DDBJ databases">
        <title>Genome sequencing for Strongylocentrotus purpuratus.</title>
        <authorList>
            <person name="Murali S."/>
            <person name="Liu Y."/>
            <person name="Vee V."/>
            <person name="English A."/>
            <person name="Wang M."/>
            <person name="Skinner E."/>
            <person name="Han Y."/>
            <person name="Muzny D.M."/>
            <person name="Worley K.C."/>
            <person name="Gibbs R.A."/>
        </authorList>
    </citation>
    <scope>NUCLEOTIDE SEQUENCE</scope>
</reference>
<evidence type="ECO:0000256" key="13">
    <source>
        <dbReference type="ARBA" id="ARBA00048600"/>
    </source>
</evidence>
<evidence type="ECO:0000256" key="12">
    <source>
        <dbReference type="ARBA" id="ARBA00048065"/>
    </source>
</evidence>
<dbReference type="Pfam" id="PF21385">
    <property type="entry name" value="ACCA_BT"/>
    <property type="match status" value="1"/>
</dbReference>
<dbReference type="InterPro" id="IPR029045">
    <property type="entry name" value="ClpP/crotonase-like_dom_sf"/>
</dbReference>
<dbReference type="RefSeq" id="XP_030843919.1">
    <property type="nucleotide sequence ID" value="XM_030988059.1"/>
</dbReference>
<dbReference type="FunFam" id="3.30.470.20:FF:000005">
    <property type="entry name" value="Acetyl-CoA carboxylase 1"/>
    <property type="match status" value="1"/>
</dbReference>
<evidence type="ECO:0000256" key="8">
    <source>
        <dbReference type="ARBA" id="ARBA00023098"/>
    </source>
</evidence>
<reference evidence="21" key="2">
    <citation type="submission" date="2021-01" db="UniProtKB">
        <authorList>
            <consortium name="EnsemblMetazoa"/>
        </authorList>
    </citation>
    <scope>IDENTIFICATION</scope>
</reference>
<comment type="cofactor">
    <cofactor evidence="1">
        <name>biotin</name>
        <dbReference type="ChEBI" id="CHEBI:57586"/>
    </cofactor>
</comment>
<dbReference type="InterPro" id="IPR011762">
    <property type="entry name" value="COA_CT_N"/>
</dbReference>
<dbReference type="Pfam" id="PF02785">
    <property type="entry name" value="Biotin_carb_C"/>
    <property type="match status" value="1"/>
</dbReference>
<feature type="compositionally biased region" description="Polar residues" evidence="15">
    <location>
        <begin position="87"/>
        <end position="110"/>
    </location>
</feature>
<dbReference type="SUPFAM" id="SSF52440">
    <property type="entry name" value="PreATP-grasp domain"/>
    <property type="match status" value="1"/>
</dbReference>
<dbReference type="FunFam" id="3.90.1770.10:FF:000001">
    <property type="entry name" value="acetyl-CoA carboxylase 1"/>
    <property type="match status" value="1"/>
</dbReference>
<dbReference type="InterPro" id="IPR001882">
    <property type="entry name" value="Biotin_BS"/>
</dbReference>
<keyword evidence="7 14" id="KW-0067">ATP-binding</keyword>
<dbReference type="SMART" id="SM00878">
    <property type="entry name" value="Biotin_carb_C"/>
    <property type="match status" value="1"/>
</dbReference>
<keyword evidence="5 14" id="KW-0547">Nucleotide-binding</keyword>
<dbReference type="PROSITE" id="PS50989">
    <property type="entry name" value="COA_CT_CTER"/>
    <property type="match status" value="1"/>
</dbReference>
<dbReference type="InterPro" id="IPR049074">
    <property type="entry name" value="ACCA_BT"/>
</dbReference>
<keyword evidence="3" id="KW-0444">Lipid biosynthesis</keyword>
<evidence type="ECO:0000259" key="20">
    <source>
        <dbReference type="PROSITE" id="PS50989"/>
    </source>
</evidence>
<dbReference type="PROSITE" id="PS00867">
    <property type="entry name" value="CPSASE_2"/>
    <property type="match status" value="1"/>
</dbReference>
<dbReference type="GO" id="GO:2001295">
    <property type="term" value="P:malonyl-CoA biosynthetic process"/>
    <property type="evidence" value="ECO:0007669"/>
    <property type="project" value="UniProtKB-UniPathway"/>
</dbReference>
<evidence type="ECO:0000256" key="2">
    <source>
        <dbReference type="ARBA" id="ARBA00004956"/>
    </source>
</evidence>
<dbReference type="Gene3D" id="3.30.470.20">
    <property type="entry name" value="ATP-grasp fold, B domain"/>
    <property type="match status" value="1"/>
</dbReference>
<dbReference type="FunFam" id="2.40.50.100:FF:000005">
    <property type="entry name" value="Acetyl-CoA carboxylase 1"/>
    <property type="match status" value="1"/>
</dbReference>
<feature type="domain" description="Biotin carboxylation" evidence="18">
    <location>
        <begin position="205"/>
        <end position="708"/>
    </location>
</feature>
<dbReference type="PROSITE" id="PS00866">
    <property type="entry name" value="CPSASE_1"/>
    <property type="match status" value="1"/>
</dbReference>
<dbReference type="PROSITE" id="PS00188">
    <property type="entry name" value="BIOTIN"/>
    <property type="match status" value="1"/>
</dbReference>
<dbReference type="EnsemblMetazoa" id="XM_030988060">
    <property type="protein sequence ID" value="XP_030843920"/>
    <property type="gene ID" value="LOC590371"/>
</dbReference>
<dbReference type="Pfam" id="PF02786">
    <property type="entry name" value="CPSase_L_D2"/>
    <property type="match status" value="1"/>
</dbReference>
<comment type="pathway">
    <text evidence="2">Lipid metabolism; malonyl-CoA biosynthesis; malonyl-CoA from acetyl-CoA: step 1/1.</text>
</comment>
<comment type="catalytic activity">
    <reaction evidence="13">
        <text>N(6)-biotinyl-L-lysyl-[protein] + hydrogencarbonate + ATP = N(6)-carboxybiotinyl-L-lysyl-[protein] + ADP + phosphate + H(+)</text>
        <dbReference type="Rhea" id="RHEA:13501"/>
        <dbReference type="Rhea" id="RHEA-COMP:10505"/>
        <dbReference type="Rhea" id="RHEA-COMP:10506"/>
        <dbReference type="ChEBI" id="CHEBI:15378"/>
        <dbReference type="ChEBI" id="CHEBI:17544"/>
        <dbReference type="ChEBI" id="CHEBI:30616"/>
        <dbReference type="ChEBI" id="CHEBI:43474"/>
        <dbReference type="ChEBI" id="CHEBI:83144"/>
        <dbReference type="ChEBI" id="CHEBI:83145"/>
        <dbReference type="ChEBI" id="CHEBI:456216"/>
        <dbReference type="EC" id="6.3.4.14"/>
    </reaction>
</comment>
<dbReference type="GO" id="GO:0003989">
    <property type="term" value="F:acetyl-CoA carboxylase activity"/>
    <property type="evidence" value="ECO:0000318"/>
    <property type="project" value="GO_Central"/>
</dbReference>
<dbReference type="InterPro" id="IPR049076">
    <property type="entry name" value="ACCA"/>
</dbReference>
<proteinExistence type="predicted"/>
<dbReference type="OMA" id="PTPKGHC"/>
<dbReference type="InterPro" id="IPR013815">
    <property type="entry name" value="ATP_grasp_subdomain_1"/>
</dbReference>
<dbReference type="Gene3D" id="3.90.226.10">
    <property type="entry name" value="2-enoyl-CoA Hydratase, Chain A, domain 1"/>
    <property type="match status" value="2"/>
</dbReference>
<evidence type="ECO:0000256" key="7">
    <source>
        <dbReference type="ARBA" id="ARBA00022840"/>
    </source>
</evidence>
<evidence type="ECO:0000259" key="19">
    <source>
        <dbReference type="PROSITE" id="PS50980"/>
    </source>
</evidence>
<dbReference type="InterPro" id="IPR005482">
    <property type="entry name" value="Biotin_COase_C"/>
</dbReference>
<evidence type="ECO:0000256" key="15">
    <source>
        <dbReference type="SAM" id="MobiDB-lite"/>
    </source>
</evidence>
<dbReference type="FunFam" id="2.40.460.10:FF:000001">
    <property type="entry name" value="Acetyl-CoA carboxylase 1"/>
    <property type="match status" value="1"/>
</dbReference>
<dbReference type="FunFam" id="3.90.226.10:FF:000010">
    <property type="entry name" value="acetyl-CoA carboxylase isoform X2"/>
    <property type="match status" value="1"/>
</dbReference>
<dbReference type="PROSITE" id="PS50979">
    <property type="entry name" value="BC"/>
    <property type="match status" value="1"/>
</dbReference>
<evidence type="ECO:0000256" key="6">
    <source>
        <dbReference type="ARBA" id="ARBA00022832"/>
    </source>
</evidence>
<dbReference type="PROSITE" id="PS50975">
    <property type="entry name" value="ATP_GRASP"/>
    <property type="match status" value="1"/>
</dbReference>
<dbReference type="EnsemblMetazoa" id="XM_030988061">
    <property type="protein sequence ID" value="XP_030843921"/>
    <property type="gene ID" value="LOC590371"/>
</dbReference>
<dbReference type="GO" id="GO:0005524">
    <property type="term" value="F:ATP binding"/>
    <property type="evidence" value="ECO:0007669"/>
    <property type="project" value="UniProtKB-UniRule"/>
</dbReference>
<feature type="region of interest" description="Disordered" evidence="15">
    <location>
        <begin position="1286"/>
        <end position="1315"/>
    </location>
</feature>
<dbReference type="Proteomes" id="UP000007110">
    <property type="component" value="Unassembled WGS sequence"/>
</dbReference>
<dbReference type="InterPro" id="IPR011764">
    <property type="entry name" value="Biotin_carboxylation_dom"/>
</dbReference>
<dbReference type="PANTHER" id="PTHR45728:SF3">
    <property type="entry name" value="ACETYL-COA CARBOXYLASE"/>
    <property type="match status" value="1"/>
</dbReference>
<dbReference type="InterPro" id="IPR011763">
    <property type="entry name" value="COA_CT_C"/>
</dbReference>
<dbReference type="InterPro" id="IPR011761">
    <property type="entry name" value="ATP-grasp"/>
</dbReference>
<dbReference type="Gene3D" id="3.90.1770.10">
    <property type="entry name" value="PreATP-grasp domain"/>
    <property type="match status" value="1"/>
</dbReference>
<keyword evidence="4" id="KW-0436">Ligase</keyword>
<sequence length="2466" mass="277650">MYKYLMSTILGDRTAENDPPEMSASAGKESGKAPPSQGVAPPSQGVAAATSNGSAPLSRKSMDTSQKRVLFQISEDSTMDDSPPQTPNNNGELSDSVFTATETGASNGSDVGNLKQKKPGSPGKDAAKSRFSALGAPHLCHLISSVMSMSPENFRHSMSGMNLVEMDSGRRPVNNREWRQGRRDSKDFSVATSPEFVKKYGGDFVITKVLIANNGIAAVKCMRSIRRWAFEVFRNDKAIKFVVMVTPEDLNANAEYIKTADHYVPVPGGSNNNNYANVELIVDIATRMQVEAVWAGWGHASENPKLPEMLHKSGIAFIGPPENAMWSLGDKIASSIVAQSAGVPTLPWSGDGLTIEWSEEDARSGKILTIPKELYRKGCVEDAEEALQAAERIGFPVMIKASEGGGGKGIRKAEAQDDFASLFRQVQNEVPGSPIFVMKLAKSARHLEVQLMADKYGNAISLFGRDCSIQRRHQKIIEEAPTTIAKDDVFKQMEKAAVTLAKMVGYVSAGTVEYLYNDEDGTFSFLELNPRLQVEHPCSEMVAGVNLPALQLQVAMGIPLNRIKDIRVLYSESPWENTPINFDNPPVPPSPKGHVIACRITSENPDEGFKPSAGTVSELNFRSSKNVWGYFSVAAAGGLHEFADSQFGHCFSWGEDREVARENMVVALKELSIRGDFRTTVEYLIMLLETDSFQMNEFDTAWLDKLIAEKVQAEKPDAMLGVIIGSIHIADASINESFSNYLANLERGQVLPASTLSNSREVDLIHEGNKYVTEVTRHGPNSYHLCLNKSTVEAEIHRMPDGGLLVSYDGSSYTSYLKEQVDSYRITIGIQTCIFDKENDPTVLRSPSAGKLINFVIEDGDHVYAGQPYAEIEVMKMVMSLRVNETGCIHYVKRPGAVLDQGSIVAKLVLDDPSIVQKAQLYTGKFPEATNQQTVGLKLNQMFRKTKECAENIMNGYCLQEPHFTKKCNTITDQLMSSLRDPVLPLLEMQEMIASISGRVPNTVEADIRRLLNNYSSNITSVLCQFPSQQIANVLDRYAATMLHKKAERDTFFMHTQGIVQLVQRYRNGIRGHMKAIIQEMLRHYLDVEKRFQHGPYDKCIFALRDEFKGDMATVFNIIYSHFQVQNKNKLVVGLIDRLSSRESGLTDELTQILSELTTLNKTENSKVALRSRQALIAAHQPSYELRHNQVESIFLSAIDMYGHQYCPDSLKKLIMSETTIFDVLPDFFFHMNSVVRQAALEVYVRRAYIAYDLNCLQHAMLSNGLCFVEFQFMLPSSHPNRFLITDRGHNVPGTKSVKKKKSSSGSRGKNNRVIIKSPRSDGLPRVASIGEELMGGYLPPCQRTGVMCAFSSIGDFEKSFDEVIDRFADMHLNFSHGVDADNNPEHNCEIDEPIHIVNIAIQYKELKSDKDLAEMFLGFCRERKQQLFERDIRRVTFVVFQRREFPKYFTYRARLDFHEDHIYRHLEPALAFQLEINRMSNFDLHLMDRANYRMHLYLGSAKFIQTPPAVRDYHAGSADHIPRPPDLHVEKGQEVTDYRFFLRAIIRHSDLVTKEASFEYLQNEAERMLLEALDELELAFTHPDSKRTDCNHIFLNFVPTVYMDPVKATDGLRNMISRYGTRLWKLRILQAELKLNVKLNAHSPLLQIRIFVTNESGYRLDISTYREETDPSTGLVKFVSYGTQKGVLHGRLINAPYMTKDHLQLKRYQAQSLGTTYVYDFPEMFRQNLAILWEQHKKQHPDVEIPEEIMIGHELVHDRNNELQHMNRVPGENTIGMVAWQFTFLTPEYPKGRDVVIIANDITCKIGSFGVEEDNLFQKASDHAVDKGIPRIYISANSGARIGLADEVKYLFKVAWEDPKEPEKGFKYLYLTPSDFKKLTALNSIRAEHIEEDGESRYKISYIIGKDEGLGVENLRGSGMIAGGTSRAYEQIITLNMVTCRAIGIGSYVVRLGQRIVQNENSHIILTGAAALNKVLGQEVYTSNSQLGGIQIMHNNGVTHAVSRDDFEGVGTLLKWLSYMPKAKDSLVPIIPSADPIDREIDFVPSKTPYDPRHMLAGRPNPDKSSEWQSGFFDKGSFMEIMAPWAQTVVAGRAKLGGIPVGVIAVETRSVNIEIPADPGNPTSEAKSIAQAGMVWYPDSAFKTAQSIKDFNREGLPLIVFANWRGFSGGMKDMYEQVLKYGSYIVDGLCEYKQPVMVYIPPFAELRGGSWVVIDPSINPKYMEMYADQDSRGGVLEPQGTVEIKFRKKDQVKVMRRIDPVCSSLMEKLANPTLTKDEKTALTKQLTEREEALLPIYHTVAVTFADLHDRAGRMQEKGVISEILKWKQSRTFFYWRLRRLILEHAIVKRISTCNPKLSHGEIQSMLRRWFVEDQGTVNSYLWEDNKAVTNWLAEHEKKEKETKTSFLMENIKSVKRDSIMQQIRELVKENPDVALDSIIHISQQMTSSQRTEASRILSSIEHKSN</sequence>
<dbReference type="SUPFAM" id="SSF51230">
    <property type="entry name" value="Single hybrid motif"/>
    <property type="match status" value="1"/>
</dbReference>
<dbReference type="OrthoDB" id="14612at2759"/>
<dbReference type="SUPFAM" id="SSF56059">
    <property type="entry name" value="Glutathione synthetase ATP-binding domain-like"/>
    <property type="match status" value="1"/>
</dbReference>
<evidence type="ECO:0000313" key="21">
    <source>
        <dbReference type="EnsemblMetazoa" id="XP_030843920"/>
    </source>
</evidence>
<evidence type="ECO:0000256" key="1">
    <source>
        <dbReference type="ARBA" id="ARBA00001953"/>
    </source>
</evidence>
<protein>
    <recommendedName>
        <fullName evidence="23">Acetyl-CoA carboxylase</fullName>
    </recommendedName>
</protein>
<dbReference type="GO" id="GO:0005739">
    <property type="term" value="C:mitochondrion"/>
    <property type="evidence" value="ECO:0000318"/>
    <property type="project" value="GO_Central"/>
</dbReference>
<dbReference type="SUPFAM" id="SSF52096">
    <property type="entry name" value="ClpP/crotonase"/>
    <property type="match status" value="2"/>
</dbReference>
<feature type="region of interest" description="Disordered" evidence="15">
    <location>
        <begin position="7"/>
        <end position="128"/>
    </location>
</feature>
<dbReference type="RefSeq" id="XP_030843921.1">
    <property type="nucleotide sequence ID" value="XM_030988061.1"/>
</dbReference>
<comment type="catalytic activity">
    <reaction evidence="12">
        <text>hydrogencarbonate + acetyl-CoA + ATP = malonyl-CoA + ADP + phosphate + H(+)</text>
        <dbReference type="Rhea" id="RHEA:11308"/>
        <dbReference type="ChEBI" id="CHEBI:15378"/>
        <dbReference type="ChEBI" id="CHEBI:17544"/>
        <dbReference type="ChEBI" id="CHEBI:30616"/>
        <dbReference type="ChEBI" id="CHEBI:43474"/>
        <dbReference type="ChEBI" id="CHEBI:57288"/>
        <dbReference type="ChEBI" id="CHEBI:57384"/>
        <dbReference type="ChEBI" id="CHEBI:456216"/>
        <dbReference type="EC" id="6.4.1.2"/>
    </reaction>
</comment>
<dbReference type="InterPro" id="IPR005481">
    <property type="entry name" value="BC-like_N"/>
</dbReference>
<evidence type="ECO:0000256" key="11">
    <source>
        <dbReference type="ARBA" id="ARBA00023268"/>
    </source>
</evidence>
<dbReference type="Pfam" id="PF08326">
    <property type="entry name" value="ACC_central"/>
    <property type="match status" value="1"/>
</dbReference>
<feature type="domain" description="ATP-grasp" evidence="17">
    <location>
        <begin position="364"/>
        <end position="556"/>
    </location>
</feature>
<dbReference type="Gene3D" id="2.40.460.10">
    <property type="entry name" value="Biotin dependent carboxylase carboxyltransferase"/>
    <property type="match status" value="1"/>
</dbReference>
<dbReference type="Gene3D" id="2.40.50.100">
    <property type="match status" value="1"/>
</dbReference>
<dbReference type="InterPro" id="IPR000089">
    <property type="entry name" value="Biotin_lipoyl"/>
</dbReference>
<evidence type="ECO:0000259" key="17">
    <source>
        <dbReference type="PROSITE" id="PS50975"/>
    </source>
</evidence>
<feature type="domain" description="CoA carboxyltransferase N-terminal" evidence="19">
    <location>
        <begin position="1697"/>
        <end position="2033"/>
    </location>
</feature>
<keyword evidence="10" id="KW-0092">Biotin</keyword>
<dbReference type="InterPro" id="IPR013537">
    <property type="entry name" value="AcCoA_COase_cen"/>
</dbReference>
<evidence type="ECO:0000256" key="5">
    <source>
        <dbReference type="ARBA" id="ARBA00022741"/>
    </source>
</evidence>
<dbReference type="UniPathway" id="UPA00655">
    <property type="reaction ID" value="UER00711"/>
</dbReference>
<feature type="domain" description="Lipoyl-binding" evidence="16">
    <location>
        <begin position="835"/>
        <end position="909"/>
    </location>
</feature>
<dbReference type="Pfam" id="PF00289">
    <property type="entry name" value="Biotin_carb_N"/>
    <property type="match status" value="1"/>
</dbReference>
<dbReference type="GO" id="GO:0006633">
    <property type="term" value="P:fatty acid biosynthetic process"/>
    <property type="evidence" value="ECO:0000318"/>
    <property type="project" value="GO_Central"/>
</dbReference>
<dbReference type="InParanoid" id="A0A7M7NZM6"/>
<dbReference type="EnsemblMetazoa" id="XM_030988059">
    <property type="protein sequence ID" value="XP_030843919"/>
    <property type="gene ID" value="LOC590371"/>
</dbReference>
<keyword evidence="11" id="KW-0511">Multifunctional enzyme</keyword>
<dbReference type="InterPro" id="IPR016185">
    <property type="entry name" value="PreATP-grasp_dom_sf"/>
</dbReference>
<evidence type="ECO:0000259" key="18">
    <source>
        <dbReference type="PROSITE" id="PS50979"/>
    </source>
</evidence>
<keyword evidence="8" id="KW-0443">Lipid metabolism</keyword>